<sequence>MLKIGMIGAGFVAGFHERALRSVRIADFAGVCAPKGAEALAQVARENQLGDTQVYATVADLAQAVDVVCIFAPNFARVEIMRQIAQAVEGGAKLKGIIVEKPLARTVQEADTLVRIAKAMNIPTAYFENQIHMPSIIQARHQLAQVEKAMGPAHLARSAEEHGGPHEPWFWDPTTQGGGVCCDMGCHSIACGMFMLTPLGKPLDYLQPVSINASMALLKWGKEPWLGQLKARGVDYSKTPAEDYSTVTLELKDPQTGHRSVVQAVNSWIYDAPGLRLLMETFGPGYSYTVNSLQSPSGIFISDAAATAVVDSELALEKSQASRGSLILQPNEADLYGYVAEWIDALTAFEQGKDAKLNLEYGKTITMLILAAYMSHEKRQAIDLTDARVLRELEDYVPLIQKGEGNKVL</sequence>
<dbReference type="PANTHER" id="PTHR43708:SF5">
    <property type="entry name" value="CONSERVED EXPRESSED OXIDOREDUCTASE (EUROFUNG)-RELATED"/>
    <property type="match status" value="1"/>
</dbReference>
<dbReference type="InterPro" id="IPR051317">
    <property type="entry name" value="Gfo/Idh/MocA_oxidoreduct"/>
</dbReference>
<evidence type="ECO:0000313" key="4">
    <source>
        <dbReference type="EMBL" id="MDI6451188.1"/>
    </source>
</evidence>
<accession>A0AAW6U5F1</accession>
<name>A0AAW6U5F1_9BACT</name>
<dbReference type="InterPro" id="IPR055170">
    <property type="entry name" value="GFO_IDH_MocA-like_dom"/>
</dbReference>
<dbReference type="EMBL" id="JASCXX010000030">
    <property type="protein sequence ID" value="MDI6451188.1"/>
    <property type="molecule type" value="Genomic_DNA"/>
</dbReference>
<dbReference type="Gene3D" id="3.30.360.10">
    <property type="entry name" value="Dihydrodipicolinate Reductase, domain 2"/>
    <property type="match status" value="1"/>
</dbReference>
<organism evidence="4 5">
    <name type="scientific">Anaerobaca lacustris</name>
    <dbReference type="NCBI Taxonomy" id="3044600"/>
    <lineage>
        <taxon>Bacteria</taxon>
        <taxon>Pseudomonadati</taxon>
        <taxon>Planctomycetota</taxon>
        <taxon>Phycisphaerae</taxon>
        <taxon>Sedimentisphaerales</taxon>
        <taxon>Anaerobacaceae</taxon>
        <taxon>Anaerobaca</taxon>
    </lineage>
</organism>
<comment type="similarity">
    <text evidence="1">Belongs to the Gfo/Idh/MocA family.</text>
</comment>
<reference evidence="4" key="1">
    <citation type="submission" date="2023-05" db="EMBL/GenBank/DDBJ databases">
        <title>Anaerotaeda fermentans gen. nov., sp. nov., a novel anaerobic planctomycete of the new family within the order Sedimentisphaerales isolated from Taman Peninsula, Russia.</title>
        <authorList>
            <person name="Khomyakova M.A."/>
            <person name="Merkel A.Y."/>
            <person name="Slobodkin A.I."/>
        </authorList>
    </citation>
    <scope>NUCLEOTIDE SEQUENCE</scope>
    <source>
        <strain evidence="4">M17dextr</strain>
    </source>
</reference>
<dbReference type="RefSeq" id="WP_349246596.1">
    <property type="nucleotide sequence ID" value="NZ_JASCXX010000030.1"/>
</dbReference>
<comment type="caution">
    <text evidence="4">The sequence shown here is derived from an EMBL/GenBank/DDBJ whole genome shotgun (WGS) entry which is preliminary data.</text>
</comment>
<dbReference type="SUPFAM" id="SSF55347">
    <property type="entry name" value="Glyceraldehyde-3-phosphate dehydrogenase-like, C-terminal domain"/>
    <property type="match status" value="1"/>
</dbReference>
<dbReference type="GO" id="GO:0016491">
    <property type="term" value="F:oxidoreductase activity"/>
    <property type="evidence" value="ECO:0007669"/>
    <property type="project" value="UniProtKB-KW"/>
</dbReference>
<evidence type="ECO:0000259" key="3">
    <source>
        <dbReference type="PROSITE" id="PS50943"/>
    </source>
</evidence>
<dbReference type="InterPro" id="IPR001387">
    <property type="entry name" value="Cro/C1-type_HTH"/>
</dbReference>
<dbReference type="PANTHER" id="PTHR43708">
    <property type="entry name" value="CONSERVED EXPRESSED OXIDOREDUCTASE (EUROFUNG)"/>
    <property type="match status" value="1"/>
</dbReference>
<dbReference type="AlphaFoldDB" id="A0AAW6U5F1"/>
<keyword evidence="5" id="KW-1185">Reference proteome</keyword>
<dbReference type="Proteomes" id="UP001431776">
    <property type="component" value="Unassembled WGS sequence"/>
</dbReference>
<keyword evidence="2" id="KW-0560">Oxidoreductase</keyword>
<protein>
    <submittedName>
        <fullName evidence="4">Gfo/Idh/MocA family oxidoreductase</fullName>
    </submittedName>
</protein>
<dbReference type="GO" id="GO:0000166">
    <property type="term" value="F:nucleotide binding"/>
    <property type="evidence" value="ECO:0007669"/>
    <property type="project" value="InterPro"/>
</dbReference>
<dbReference type="Pfam" id="PF01408">
    <property type="entry name" value="GFO_IDH_MocA"/>
    <property type="match status" value="1"/>
</dbReference>
<dbReference type="InterPro" id="IPR000683">
    <property type="entry name" value="Gfo/Idh/MocA-like_OxRdtase_N"/>
</dbReference>
<dbReference type="Pfam" id="PF22725">
    <property type="entry name" value="GFO_IDH_MocA_C3"/>
    <property type="match status" value="1"/>
</dbReference>
<evidence type="ECO:0000256" key="1">
    <source>
        <dbReference type="ARBA" id="ARBA00010928"/>
    </source>
</evidence>
<evidence type="ECO:0000256" key="2">
    <source>
        <dbReference type="ARBA" id="ARBA00023002"/>
    </source>
</evidence>
<proteinExistence type="inferred from homology"/>
<dbReference type="InterPro" id="IPR036291">
    <property type="entry name" value="NAD(P)-bd_dom_sf"/>
</dbReference>
<evidence type="ECO:0000313" key="5">
    <source>
        <dbReference type="Proteomes" id="UP001431776"/>
    </source>
</evidence>
<dbReference type="PROSITE" id="PS50943">
    <property type="entry name" value="HTH_CROC1"/>
    <property type="match status" value="1"/>
</dbReference>
<gene>
    <name evidence="4" type="ORF">QJ522_19150</name>
</gene>
<dbReference type="Gene3D" id="3.40.50.720">
    <property type="entry name" value="NAD(P)-binding Rossmann-like Domain"/>
    <property type="match status" value="1"/>
</dbReference>
<dbReference type="SUPFAM" id="SSF51735">
    <property type="entry name" value="NAD(P)-binding Rossmann-fold domains"/>
    <property type="match status" value="1"/>
</dbReference>
<feature type="domain" description="HTH cro/C1-type" evidence="3">
    <location>
        <begin position="110"/>
        <end position="127"/>
    </location>
</feature>